<sequence length="261" mass="29461">MKIQEIIQIIEAYAPRELQADFDNSGLICGDVEQEVTSILLCIDVTEDVVREAIQKGHNLIISHHPLIFKGLKQITPSTYVERSIILAVKNEIAIYAAHTNMDVIAQGVSGRMADKLCLKDQEILQQEGETPYPYGYGIIGTLDFPVDPIFFLQHVKETFHCKGIRYTTPSKKQIQRVAVCGGAGASFLPTAILKKADLYITGDLKYHDFFLTENRIILADIGHYESEQFTKDIFYELVTKKMPKFAVQFSDINTNPINYL</sequence>
<dbReference type="InterPro" id="IPR036069">
    <property type="entry name" value="DUF34/NIF3_sf"/>
</dbReference>
<dbReference type="PANTHER" id="PTHR13799:SF14">
    <property type="entry name" value="GTP CYCLOHYDROLASE 1 TYPE 2 HOMOLOG"/>
    <property type="match status" value="1"/>
</dbReference>
<evidence type="ECO:0000256" key="3">
    <source>
        <dbReference type="ARBA" id="ARBA00022112"/>
    </source>
</evidence>
<proteinExistence type="inferred from homology"/>
<comment type="similarity">
    <text evidence="1">Belongs to the GTP cyclohydrolase I type 2/NIF3 family.</text>
</comment>
<comment type="caution">
    <text evidence="6">The sequence shown here is derived from an EMBL/GenBank/DDBJ whole genome shotgun (WGS) entry which is preliminary data.</text>
</comment>
<dbReference type="PANTHER" id="PTHR13799">
    <property type="entry name" value="NGG1 INTERACTING FACTOR 3"/>
    <property type="match status" value="1"/>
</dbReference>
<dbReference type="AlphaFoldDB" id="A0A0C3NA18"/>
<dbReference type="SUPFAM" id="SSF102705">
    <property type="entry name" value="NIF3 (NGG1p interacting factor 3)-like"/>
    <property type="match status" value="1"/>
</dbReference>
<dbReference type="InterPro" id="IPR002678">
    <property type="entry name" value="DUF34/NIF3"/>
</dbReference>
<dbReference type="GO" id="GO:0005737">
    <property type="term" value="C:cytoplasm"/>
    <property type="evidence" value="ECO:0007669"/>
    <property type="project" value="TreeGrafter"/>
</dbReference>
<dbReference type="Gene3D" id="3.40.1390.30">
    <property type="entry name" value="NIF3 (NGG1p interacting factor 3)-like"/>
    <property type="match status" value="2"/>
</dbReference>
<name>A0A0C3NA18_9PORP</name>
<feature type="binding site" evidence="5">
    <location>
        <position position="103"/>
    </location>
    <ligand>
        <name>a divalent metal cation</name>
        <dbReference type="ChEBI" id="CHEBI:60240"/>
        <label>1</label>
    </ligand>
</feature>
<dbReference type="FunFam" id="3.40.1390.30:FF:000001">
    <property type="entry name" value="GTP cyclohydrolase 1 type 2"/>
    <property type="match status" value="1"/>
</dbReference>
<comment type="subunit">
    <text evidence="2">Homohexamer.</text>
</comment>
<dbReference type="GO" id="GO:0046872">
    <property type="term" value="F:metal ion binding"/>
    <property type="evidence" value="ECO:0007669"/>
    <property type="project" value="UniProtKB-KW"/>
</dbReference>
<organism evidence="6 7">
    <name type="scientific">Sanguibacteroides justesenii</name>
    <dbReference type="NCBI Taxonomy" id="1547597"/>
    <lineage>
        <taxon>Bacteria</taxon>
        <taxon>Pseudomonadati</taxon>
        <taxon>Bacteroidota</taxon>
        <taxon>Bacteroidia</taxon>
        <taxon>Bacteroidales</taxon>
        <taxon>Porphyromonadaceae</taxon>
        <taxon>Sanguibacteroides</taxon>
    </lineage>
</organism>
<evidence type="ECO:0000313" key="7">
    <source>
        <dbReference type="Proteomes" id="UP000031980"/>
    </source>
</evidence>
<dbReference type="RefSeq" id="WP_041505515.1">
    <property type="nucleotide sequence ID" value="NZ_JPIU01000049.1"/>
</dbReference>
<dbReference type="Proteomes" id="UP000031980">
    <property type="component" value="Unassembled WGS sequence"/>
</dbReference>
<feature type="binding site" evidence="5">
    <location>
        <position position="65"/>
    </location>
    <ligand>
        <name>a divalent metal cation</name>
        <dbReference type="ChEBI" id="CHEBI:60240"/>
        <label>1</label>
    </ligand>
</feature>
<keyword evidence="4 5" id="KW-0479">Metal-binding</keyword>
<feature type="binding site" evidence="5">
    <location>
        <position position="64"/>
    </location>
    <ligand>
        <name>a divalent metal cation</name>
        <dbReference type="ChEBI" id="CHEBI:60240"/>
        <label>2</label>
    </ligand>
</feature>
<accession>A0A0C3NA18</accession>
<evidence type="ECO:0000256" key="1">
    <source>
        <dbReference type="ARBA" id="ARBA00006964"/>
    </source>
</evidence>
<evidence type="ECO:0000313" key="6">
    <source>
        <dbReference type="EMBL" id="KIO42892.1"/>
    </source>
</evidence>
<evidence type="ECO:0000256" key="2">
    <source>
        <dbReference type="ARBA" id="ARBA00011643"/>
    </source>
</evidence>
<dbReference type="EMBL" id="JPIU01000049">
    <property type="protein sequence ID" value="KIO42892.1"/>
    <property type="molecule type" value="Genomic_DNA"/>
</dbReference>
<evidence type="ECO:0000256" key="4">
    <source>
        <dbReference type="ARBA" id="ARBA00022723"/>
    </source>
</evidence>
<feature type="binding site" evidence="5">
    <location>
        <position position="228"/>
    </location>
    <ligand>
        <name>a divalent metal cation</name>
        <dbReference type="ChEBI" id="CHEBI:60240"/>
        <label>1</label>
    </ligand>
</feature>
<dbReference type="NCBIfam" id="TIGR00486">
    <property type="entry name" value="YbgI_SA1388"/>
    <property type="match status" value="1"/>
</dbReference>
<protein>
    <recommendedName>
        <fullName evidence="3">GTP cyclohydrolase 1 type 2 homolog</fullName>
    </recommendedName>
</protein>
<reference evidence="6 7" key="1">
    <citation type="submission" date="2014-07" db="EMBL/GenBank/DDBJ databases">
        <title>Porphyromonadaceae bacterium OUH 308042 = ATCC BAA-2681 = DSM 28342 draft genome.</title>
        <authorList>
            <person name="Sydenham T.V."/>
            <person name="Hasman H."/>
            <person name="Justensen U.S."/>
        </authorList>
    </citation>
    <scope>NUCLEOTIDE SEQUENCE [LARGE SCALE GENOMIC DNA]</scope>
    <source>
        <strain evidence="6 7">OUH 308042</strain>
    </source>
</reference>
<evidence type="ECO:0000256" key="5">
    <source>
        <dbReference type="PIRSR" id="PIRSR602678-1"/>
    </source>
</evidence>
<dbReference type="OrthoDB" id="9792792at2"/>
<dbReference type="Pfam" id="PF01784">
    <property type="entry name" value="DUF34_NIF3"/>
    <property type="match status" value="1"/>
</dbReference>
<keyword evidence="7" id="KW-1185">Reference proteome</keyword>
<gene>
    <name evidence="6" type="ORF">BA92_13590</name>
</gene>
<feature type="binding site" evidence="5">
    <location>
        <position position="224"/>
    </location>
    <ligand>
        <name>a divalent metal cation</name>
        <dbReference type="ChEBI" id="CHEBI:60240"/>
        <label>1</label>
    </ligand>
</feature>